<comment type="subcellular location">
    <subcellularLocation>
        <location evidence="11">Cytoplasm</location>
    </subcellularLocation>
</comment>
<feature type="domain" description="Amine oxidase" evidence="12">
    <location>
        <begin position="5"/>
        <end position="166"/>
    </location>
</feature>
<dbReference type="AlphaFoldDB" id="A0A6B0BFX4"/>
<comment type="function">
    <text evidence="11">Involved in coproporphyrin-dependent heme b biosynthesis. Catalyzes the oxidation of coproporphyrinogen III to coproporphyrin III.</text>
</comment>
<feature type="non-terminal residue" evidence="13">
    <location>
        <position position="1"/>
    </location>
</feature>
<evidence type="ECO:0000256" key="2">
    <source>
        <dbReference type="ARBA" id="ARBA00001974"/>
    </source>
</evidence>
<dbReference type="EMBL" id="WPRH01000083">
    <property type="protein sequence ID" value="MVI54458.1"/>
    <property type="molecule type" value="Genomic_DNA"/>
</dbReference>
<comment type="pathway">
    <text evidence="3 11">Porphyrin-containing compound metabolism; protoheme biosynthesis.</text>
</comment>
<evidence type="ECO:0000259" key="12">
    <source>
        <dbReference type="Pfam" id="PF01593"/>
    </source>
</evidence>
<proteinExistence type="inferred from homology"/>
<keyword evidence="11" id="KW-0963">Cytoplasm</keyword>
<evidence type="ECO:0000256" key="9">
    <source>
        <dbReference type="ARBA" id="ARBA00023002"/>
    </source>
</evidence>
<dbReference type="Proteomes" id="UP000434412">
    <property type="component" value="Unassembled WGS sequence"/>
</dbReference>
<sequence length="169" mass="18904">FDYFKTMDSTTVATVVLAFDEKDIENTYDGTGFVIARTSDTDITACTWTSKKWPFTTPEGKALIRAYVGKPGDSVVDDHTDDELVSIVRRDLSQMMTFKGDPEFTIVNRLPKSMPQYHVGHIQQIRQIQAHIKQTYPRLRVTGASFEAVGLPDCITQGKVAAEEVIAEL</sequence>
<evidence type="ECO:0000256" key="11">
    <source>
        <dbReference type="RuleBase" id="RU364052"/>
    </source>
</evidence>
<comment type="cofactor">
    <cofactor evidence="2 11">
        <name>FAD</name>
        <dbReference type="ChEBI" id="CHEBI:57692"/>
    </cofactor>
</comment>
<dbReference type="InterPro" id="IPR050464">
    <property type="entry name" value="Zeta_carotene_desat/Oxidored"/>
</dbReference>
<dbReference type="InterPro" id="IPR004572">
    <property type="entry name" value="Protoporphyrinogen_oxidase"/>
</dbReference>
<evidence type="ECO:0000256" key="6">
    <source>
        <dbReference type="ARBA" id="ARBA00019046"/>
    </source>
</evidence>
<dbReference type="InterPro" id="IPR036188">
    <property type="entry name" value="FAD/NAD-bd_sf"/>
</dbReference>
<protein>
    <recommendedName>
        <fullName evidence="6 11">Coproporphyrinogen III oxidase</fullName>
        <ecNumber evidence="5 11">1.3.3.15</ecNumber>
    </recommendedName>
</protein>
<evidence type="ECO:0000313" key="15">
    <source>
        <dbReference type="Proteomes" id="UP000433366"/>
    </source>
</evidence>
<evidence type="ECO:0000313" key="16">
    <source>
        <dbReference type="Proteomes" id="UP000434412"/>
    </source>
</evidence>
<name>A0A6B0BFX4_STAAU</name>
<evidence type="ECO:0000256" key="8">
    <source>
        <dbReference type="ARBA" id="ARBA00022827"/>
    </source>
</evidence>
<dbReference type="EMBL" id="WPVZ01000097">
    <property type="protein sequence ID" value="MVL44173.1"/>
    <property type="molecule type" value="Genomic_DNA"/>
</dbReference>
<comment type="caution">
    <text evidence="13">The sequence shown here is derived from an EMBL/GenBank/DDBJ whole genome shotgun (WGS) entry which is preliminary data.</text>
</comment>
<dbReference type="EC" id="1.3.3.15" evidence="5 11"/>
<accession>A0A6B0BFX4</accession>
<dbReference type="InterPro" id="IPR002937">
    <property type="entry name" value="Amino_oxidase"/>
</dbReference>
<keyword evidence="10 11" id="KW-0350">Heme biosynthesis</keyword>
<evidence type="ECO:0000313" key="13">
    <source>
        <dbReference type="EMBL" id="MVI54458.1"/>
    </source>
</evidence>
<keyword evidence="8 11" id="KW-0274">FAD</keyword>
<evidence type="ECO:0000256" key="3">
    <source>
        <dbReference type="ARBA" id="ARBA00004744"/>
    </source>
</evidence>
<reference evidence="15 16" key="1">
    <citation type="submission" date="2019-11" db="EMBL/GenBank/DDBJ databases">
        <title>Implementation of targeted gown and glove precautions to prevent Staphylococcus aureus acquisition in community-based nursing homes.</title>
        <authorList>
            <person name="Stine O.C."/>
        </authorList>
    </citation>
    <scope>NUCLEOTIDE SEQUENCE [LARGE SCALE GENOMIC DNA]</scope>
    <source>
        <strain evidence="14 16">S_2023.LVRQ.AN</strain>
        <strain evidence="13 15">S_4031.LGMP.AI</strain>
    </source>
</reference>
<gene>
    <name evidence="13" type="primary">hemG</name>
    <name evidence="13" type="ORF">GO793_01025</name>
    <name evidence="14" type="ORF">GO941_01510</name>
</gene>
<dbReference type="Pfam" id="PF01593">
    <property type="entry name" value="Amino_oxidase"/>
    <property type="match status" value="1"/>
</dbReference>
<evidence type="ECO:0000256" key="10">
    <source>
        <dbReference type="ARBA" id="ARBA00023133"/>
    </source>
</evidence>
<dbReference type="Gene3D" id="3.50.50.60">
    <property type="entry name" value="FAD/NAD(P)-binding domain"/>
    <property type="match status" value="1"/>
</dbReference>
<evidence type="ECO:0000256" key="5">
    <source>
        <dbReference type="ARBA" id="ARBA00012402"/>
    </source>
</evidence>
<dbReference type="GO" id="GO:0004729">
    <property type="term" value="F:oxygen-dependent protoporphyrinogen oxidase activity"/>
    <property type="evidence" value="ECO:0007669"/>
    <property type="project" value="UniProtKB-UniRule"/>
</dbReference>
<dbReference type="PANTHER" id="PTHR42923:SF3">
    <property type="entry name" value="PROTOPORPHYRINOGEN OXIDASE"/>
    <property type="match status" value="1"/>
</dbReference>
<dbReference type="NCBIfam" id="TIGR00562">
    <property type="entry name" value="proto_IX_ox"/>
    <property type="match status" value="1"/>
</dbReference>
<comment type="catalytic activity">
    <reaction evidence="1">
        <text>coproporphyrinogen III + 3 O2 = coproporphyrin III + 3 H2O2</text>
        <dbReference type="Rhea" id="RHEA:43436"/>
        <dbReference type="ChEBI" id="CHEBI:15379"/>
        <dbReference type="ChEBI" id="CHEBI:16240"/>
        <dbReference type="ChEBI" id="CHEBI:57309"/>
        <dbReference type="ChEBI" id="CHEBI:131725"/>
        <dbReference type="EC" id="1.3.3.15"/>
    </reaction>
    <physiologicalReaction direction="left-to-right" evidence="1">
        <dbReference type="Rhea" id="RHEA:43437"/>
    </physiologicalReaction>
</comment>
<evidence type="ECO:0000256" key="7">
    <source>
        <dbReference type="ARBA" id="ARBA00022630"/>
    </source>
</evidence>
<keyword evidence="7 11" id="KW-0285">Flavoprotein</keyword>
<dbReference type="Proteomes" id="UP000433366">
    <property type="component" value="Unassembled WGS sequence"/>
</dbReference>
<dbReference type="GO" id="GO:0006783">
    <property type="term" value="P:heme biosynthetic process"/>
    <property type="evidence" value="ECO:0007669"/>
    <property type="project" value="UniProtKB-UniRule"/>
</dbReference>
<comment type="similarity">
    <text evidence="4 11">Belongs to the protoporphyrinogen/coproporphyrinogen oxidase family. Coproporphyrinogen III oxidase subfamily.</text>
</comment>
<dbReference type="UniPathway" id="UPA00252"/>
<keyword evidence="9 11" id="KW-0560">Oxidoreductase</keyword>
<evidence type="ECO:0000313" key="14">
    <source>
        <dbReference type="EMBL" id="MVL44173.1"/>
    </source>
</evidence>
<dbReference type="SUPFAM" id="SSF54373">
    <property type="entry name" value="FAD-linked reductases, C-terminal domain"/>
    <property type="match status" value="1"/>
</dbReference>
<dbReference type="GO" id="GO:0005737">
    <property type="term" value="C:cytoplasm"/>
    <property type="evidence" value="ECO:0007669"/>
    <property type="project" value="UniProtKB-SubCell"/>
</dbReference>
<evidence type="ECO:0000256" key="4">
    <source>
        <dbReference type="ARBA" id="ARBA00008310"/>
    </source>
</evidence>
<dbReference type="PANTHER" id="PTHR42923">
    <property type="entry name" value="PROTOPORPHYRINOGEN OXIDASE"/>
    <property type="match status" value="1"/>
</dbReference>
<organism evidence="13 15">
    <name type="scientific">Staphylococcus aureus</name>
    <dbReference type="NCBI Taxonomy" id="1280"/>
    <lineage>
        <taxon>Bacteria</taxon>
        <taxon>Bacillati</taxon>
        <taxon>Bacillota</taxon>
        <taxon>Bacilli</taxon>
        <taxon>Bacillales</taxon>
        <taxon>Staphylococcaceae</taxon>
        <taxon>Staphylococcus</taxon>
    </lineage>
</organism>
<evidence type="ECO:0000256" key="1">
    <source>
        <dbReference type="ARBA" id="ARBA00001755"/>
    </source>
</evidence>